<organism evidence="3 4">
    <name type="scientific">Hyphomonas oceanitis SCH89</name>
    <dbReference type="NCBI Taxonomy" id="1280953"/>
    <lineage>
        <taxon>Bacteria</taxon>
        <taxon>Pseudomonadati</taxon>
        <taxon>Pseudomonadota</taxon>
        <taxon>Alphaproteobacteria</taxon>
        <taxon>Hyphomonadales</taxon>
        <taxon>Hyphomonadaceae</taxon>
        <taxon>Hyphomonas</taxon>
    </lineage>
</organism>
<dbReference type="SUPFAM" id="SSF56059">
    <property type="entry name" value="Glutathione synthetase ATP-binding domain-like"/>
    <property type="match status" value="1"/>
</dbReference>
<evidence type="ECO:0000313" key="3">
    <source>
        <dbReference type="EMBL" id="KDA01909.1"/>
    </source>
</evidence>
<accession>A0A059G5D7</accession>
<sequence length="437" mass="47891">MTEFKGRAIVTYGRSLMAVVIAHSLSKQGIEVITCDSVGMTAASFSRFTEGNFVHADQADDPRRYLADMVAHVRELKPDDDRPYILIPTFRDGKFLSEHRAKFEGLITLAAADFTSIDQVDPKQHLVETLKPLDIAAPKTFTPTNAEEVKAAVAELTMPALIKAVDEVGGRGIEFFQDKDKLLKRAIERVAKENPPPLLQQAATGEDYCLGVLYENGELRAHMAYHNLQNMPSEGGAGAMRETIDDAPFIRAANTLMKAVGWNGIAEIDFMWSGNPDDEPVIIEVNPRFWAGLFQSVESGVDFPWLLYHLFAYGTVPEASEAVVGTKTRIPVAWAAGAIKQALSAEVDTEGAKQSVRQMIDHVEKGELKSAFASLKTAFGKATNLDEAIALLRVQSRNAKNAKSELMLSEDPMTSLGIFFILSSLARHGKLPPEVTD</sequence>
<dbReference type="EMBL" id="ARYL01000020">
    <property type="protein sequence ID" value="KDA01909.1"/>
    <property type="molecule type" value="Genomic_DNA"/>
</dbReference>
<dbReference type="STRING" id="1280953.HOC_13369"/>
<dbReference type="GO" id="GO:0046872">
    <property type="term" value="F:metal ion binding"/>
    <property type="evidence" value="ECO:0007669"/>
    <property type="project" value="InterPro"/>
</dbReference>
<dbReference type="GO" id="GO:0005524">
    <property type="term" value="F:ATP binding"/>
    <property type="evidence" value="ECO:0007669"/>
    <property type="project" value="UniProtKB-UniRule"/>
</dbReference>
<dbReference type="InterPro" id="IPR011761">
    <property type="entry name" value="ATP-grasp"/>
</dbReference>
<comment type="caution">
    <text evidence="3">The sequence shown here is derived from an EMBL/GenBank/DDBJ whole genome shotgun (WGS) entry which is preliminary data.</text>
</comment>
<reference evidence="3 4" key="1">
    <citation type="journal article" date="2014" name="Antonie Van Leeuwenhoek">
        <title>Hyphomonas beringensis sp. nov. and Hyphomonas chukchiensis sp. nov., isolated from surface seawater of the Bering Sea and Chukchi Sea.</title>
        <authorList>
            <person name="Li C."/>
            <person name="Lai Q."/>
            <person name="Li G."/>
            <person name="Dong C."/>
            <person name="Wang J."/>
            <person name="Liao Y."/>
            <person name="Shao Z."/>
        </authorList>
    </citation>
    <scope>NUCLEOTIDE SEQUENCE [LARGE SCALE GENOMIC DNA]</scope>
    <source>
        <strain evidence="3 4">SCH89</strain>
    </source>
</reference>
<dbReference type="Gene3D" id="3.30.470.20">
    <property type="entry name" value="ATP-grasp fold, B domain"/>
    <property type="match status" value="1"/>
</dbReference>
<keyword evidence="4" id="KW-1185">Reference proteome</keyword>
<dbReference type="Gene3D" id="3.30.1490.20">
    <property type="entry name" value="ATP-grasp fold, A domain"/>
    <property type="match status" value="1"/>
</dbReference>
<name>A0A059G5D7_9PROT</name>
<dbReference type="OrthoDB" id="5372487at2"/>
<evidence type="ECO:0000313" key="4">
    <source>
        <dbReference type="Proteomes" id="UP000024942"/>
    </source>
</evidence>
<protein>
    <submittedName>
        <fullName evidence="3">Putative ATP-grasp enzyme</fullName>
    </submittedName>
</protein>
<dbReference type="PATRIC" id="fig|1280953.3.peg.2691"/>
<proteinExistence type="predicted"/>
<dbReference type="RefSeq" id="WP_035539407.1">
    <property type="nucleotide sequence ID" value="NZ_ARYL01000020.1"/>
</dbReference>
<evidence type="ECO:0000259" key="2">
    <source>
        <dbReference type="PROSITE" id="PS50975"/>
    </source>
</evidence>
<keyword evidence="1" id="KW-0067">ATP-binding</keyword>
<keyword evidence="1" id="KW-0547">Nucleotide-binding</keyword>
<dbReference type="InterPro" id="IPR013815">
    <property type="entry name" value="ATP_grasp_subdomain_1"/>
</dbReference>
<feature type="domain" description="ATP-grasp" evidence="2">
    <location>
        <begin position="127"/>
        <end position="312"/>
    </location>
</feature>
<dbReference type="PROSITE" id="PS50975">
    <property type="entry name" value="ATP_GRASP"/>
    <property type="match status" value="1"/>
</dbReference>
<dbReference type="Pfam" id="PF02655">
    <property type="entry name" value="ATP-grasp_3"/>
    <property type="match status" value="1"/>
</dbReference>
<dbReference type="Proteomes" id="UP000024942">
    <property type="component" value="Unassembled WGS sequence"/>
</dbReference>
<evidence type="ECO:0000256" key="1">
    <source>
        <dbReference type="PROSITE-ProRule" id="PRU00409"/>
    </source>
</evidence>
<gene>
    <name evidence="3" type="ORF">HOC_13369</name>
</gene>
<dbReference type="eggNOG" id="COG3919">
    <property type="taxonomic scope" value="Bacteria"/>
</dbReference>
<dbReference type="InterPro" id="IPR003806">
    <property type="entry name" value="ATP-grasp_PylC-type"/>
</dbReference>
<dbReference type="AlphaFoldDB" id="A0A059G5D7"/>